<protein>
    <submittedName>
        <fullName evidence="5">cGMP-inhibited 3',5'-cyclic phosphodiesterase B</fullName>
    </submittedName>
</protein>
<sequence>MILNGRLTQFQTIANDDEAPGIDWMSEADRLLAMEMCIKLADINGPCKRHDIHIQWTHRIAEEFYEQKDQIVSLLMFKDFSPFRVKLSMRDTHRWFDTKSRSFSIFSSVLDVDLSVCLSSSRVSLPGRGSRPGTAGVPYMDRKNPQLAKLKSLSSHIWSHPSATPMGKGTPAGGLGRGFRELGR</sequence>
<dbReference type="PROSITE" id="PS51845">
    <property type="entry name" value="PDEASE_I_2"/>
    <property type="match status" value="1"/>
</dbReference>
<keyword evidence="2" id="KW-0378">Hydrolase</keyword>
<keyword evidence="1" id="KW-0479">Metal-binding</keyword>
<evidence type="ECO:0000256" key="1">
    <source>
        <dbReference type="ARBA" id="ARBA00022723"/>
    </source>
</evidence>
<keyword evidence="6" id="KW-1185">Reference proteome</keyword>
<dbReference type="PANTHER" id="PTHR11347">
    <property type="entry name" value="CYCLIC NUCLEOTIDE PHOSPHODIESTERASE"/>
    <property type="match status" value="1"/>
</dbReference>
<evidence type="ECO:0000313" key="6">
    <source>
        <dbReference type="Proteomes" id="UP001054945"/>
    </source>
</evidence>
<reference evidence="5 6" key="1">
    <citation type="submission" date="2021-06" db="EMBL/GenBank/DDBJ databases">
        <title>Caerostris extrusa draft genome.</title>
        <authorList>
            <person name="Kono N."/>
            <person name="Arakawa K."/>
        </authorList>
    </citation>
    <scope>NUCLEOTIDE SEQUENCE [LARGE SCALE GENOMIC DNA]</scope>
</reference>
<dbReference type="GO" id="GO:0046872">
    <property type="term" value="F:metal ion binding"/>
    <property type="evidence" value="ECO:0007669"/>
    <property type="project" value="UniProtKB-KW"/>
</dbReference>
<evidence type="ECO:0000313" key="5">
    <source>
        <dbReference type="EMBL" id="GIY26465.1"/>
    </source>
</evidence>
<accession>A0AAV4S1P7</accession>
<comment type="caution">
    <text evidence="5">The sequence shown here is derived from an EMBL/GenBank/DDBJ whole genome shotgun (WGS) entry which is preliminary data.</text>
</comment>
<dbReference type="Gene3D" id="1.10.1300.10">
    <property type="entry name" value="3'5'-cyclic nucleotide phosphodiesterase, catalytic domain"/>
    <property type="match status" value="1"/>
</dbReference>
<dbReference type="GO" id="GO:0004114">
    <property type="term" value="F:3',5'-cyclic-nucleotide phosphodiesterase activity"/>
    <property type="evidence" value="ECO:0007669"/>
    <property type="project" value="InterPro"/>
</dbReference>
<name>A0AAV4S1P7_CAEEX</name>
<feature type="region of interest" description="Disordered" evidence="3">
    <location>
        <begin position="161"/>
        <end position="184"/>
    </location>
</feature>
<dbReference type="GO" id="GO:0007165">
    <property type="term" value="P:signal transduction"/>
    <property type="evidence" value="ECO:0007669"/>
    <property type="project" value="InterPro"/>
</dbReference>
<dbReference type="EMBL" id="BPLR01008687">
    <property type="protein sequence ID" value="GIY26465.1"/>
    <property type="molecule type" value="Genomic_DNA"/>
</dbReference>
<evidence type="ECO:0000256" key="3">
    <source>
        <dbReference type="SAM" id="MobiDB-lite"/>
    </source>
</evidence>
<dbReference type="InterPro" id="IPR002073">
    <property type="entry name" value="PDEase_catalytic_dom"/>
</dbReference>
<dbReference type="Proteomes" id="UP001054945">
    <property type="component" value="Unassembled WGS sequence"/>
</dbReference>
<gene>
    <name evidence="5" type="primary">Pde3b</name>
    <name evidence="5" type="ORF">CEXT_729431</name>
</gene>
<dbReference type="Pfam" id="PF00233">
    <property type="entry name" value="PDEase_I"/>
    <property type="match status" value="1"/>
</dbReference>
<feature type="domain" description="PDEase" evidence="4">
    <location>
        <begin position="1"/>
        <end position="69"/>
    </location>
</feature>
<dbReference type="AlphaFoldDB" id="A0AAV4S1P7"/>
<evidence type="ECO:0000256" key="2">
    <source>
        <dbReference type="ARBA" id="ARBA00022801"/>
    </source>
</evidence>
<organism evidence="5 6">
    <name type="scientific">Caerostris extrusa</name>
    <name type="common">Bark spider</name>
    <name type="synonym">Caerostris bankana</name>
    <dbReference type="NCBI Taxonomy" id="172846"/>
    <lineage>
        <taxon>Eukaryota</taxon>
        <taxon>Metazoa</taxon>
        <taxon>Ecdysozoa</taxon>
        <taxon>Arthropoda</taxon>
        <taxon>Chelicerata</taxon>
        <taxon>Arachnida</taxon>
        <taxon>Araneae</taxon>
        <taxon>Araneomorphae</taxon>
        <taxon>Entelegynae</taxon>
        <taxon>Araneoidea</taxon>
        <taxon>Araneidae</taxon>
        <taxon>Caerostris</taxon>
    </lineage>
</organism>
<dbReference type="InterPro" id="IPR036971">
    <property type="entry name" value="PDEase_catalytic_dom_sf"/>
</dbReference>
<evidence type="ECO:0000259" key="4">
    <source>
        <dbReference type="PROSITE" id="PS51845"/>
    </source>
</evidence>
<dbReference type="SUPFAM" id="SSF109604">
    <property type="entry name" value="HD-domain/PDEase-like"/>
    <property type="match status" value="1"/>
</dbReference>
<proteinExistence type="predicted"/>